<dbReference type="PANTHER" id="PTHR31827:SF1">
    <property type="entry name" value="EMB|CAB89363.1"/>
    <property type="match status" value="1"/>
</dbReference>
<dbReference type="AlphaFoldDB" id="A0A7R9EID7"/>
<proteinExistence type="predicted"/>
<feature type="compositionally biased region" description="Low complexity" evidence="1">
    <location>
        <begin position="99"/>
        <end position="112"/>
    </location>
</feature>
<protein>
    <recommendedName>
        <fullName evidence="2">WRKY19-like zinc finger domain-containing protein</fullName>
    </recommendedName>
</protein>
<evidence type="ECO:0000259" key="2">
    <source>
        <dbReference type="Pfam" id="PF24906"/>
    </source>
</evidence>
<feature type="domain" description="WRKY19-like zinc finger" evidence="2">
    <location>
        <begin position="144"/>
        <end position="165"/>
    </location>
</feature>
<organism evidence="3">
    <name type="scientific">Timema monikensis</name>
    <dbReference type="NCBI Taxonomy" id="170555"/>
    <lineage>
        <taxon>Eukaryota</taxon>
        <taxon>Metazoa</taxon>
        <taxon>Ecdysozoa</taxon>
        <taxon>Arthropoda</taxon>
        <taxon>Hexapoda</taxon>
        <taxon>Insecta</taxon>
        <taxon>Pterygota</taxon>
        <taxon>Neoptera</taxon>
        <taxon>Polyneoptera</taxon>
        <taxon>Phasmatodea</taxon>
        <taxon>Timematodea</taxon>
        <taxon>Timematoidea</taxon>
        <taxon>Timematidae</taxon>
        <taxon>Timema</taxon>
    </lineage>
</organism>
<sequence>MLVKNGISCFPLKSFSICSSSRMDERTLPVKIEPEEDLEYDHHHEVCIEIESDAKPSLDTKDNICNEIQSNTAMPFEYVDVPVIKQEFEGPLKDGLNAQTTLTSSTSSSQQLPRGTQAKCKEEGCVKFAQGGGFCMKHGGIQAKCKEECCTKYAQGGGFCIKHGGTHTKCKEESCTKYALGGGFCMKHGGTRTKCKDKDCTKNALGGGFCMEHGGTRAKCKEKNCTKYTLGGGFCMKHGGTRAKCKEKGCTKWARGGGFCMKHGGTKFNCKEEACTKMDERSLPPKIKSEENVEYPFHQEVCLELEIDAKPSVDTKDSICDEIHSITALPFEYVDVPIIKQEVETGFEGVISLLERFDIDMLKQCTSTLHGRYAQNAELSCAVLSPAKTFYLYQTSIASVKQSPSCIVRMRNIRWLMHMRNYTWSGFESLHRYQKTRQDELVLSGHVSLDSDYNMSPAMVQAIPDSFIDLSKFRLLSTVRWVPWREHLDHR</sequence>
<feature type="region of interest" description="Disordered" evidence="1">
    <location>
        <begin position="95"/>
        <end position="115"/>
    </location>
</feature>
<evidence type="ECO:0000256" key="1">
    <source>
        <dbReference type="SAM" id="MobiDB-lite"/>
    </source>
</evidence>
<gene>
    <name evidence="3" type="ORF">TMSB3V08_LOCUS10222</name>
</gene>
<dbReference type="EMBL" id="OB796548">
    <property type="protein sequence ID" value="CAD7433551.1"/>
    <property type="molecule type" value="Genomic_DNA"/>
</dbReference>
<dbReference type="InterPro" id="IPR056866">
    <property type="entry name" value="Znf_WRKY19"/>
</dbReference>
<feature type="domain" description="WRKY19-like zinc finger" evidence="2">
    <location>
        <begin position="169"/>
        <end position="190"/>
    </location>
</feature>
<accession>A0A7R9EID7</accession>
<dbReference type="PANTHER" id="PTHR31827">
    <property type="entry name" value="EMB|CAB89363.1"/>
    <property type="match status" value="1"/>
</dbReference>
<reference evidence="3" key="1">
    <citation type="submission" date="2020-11" db="EMBL/GenBank/DDBJ databases">
        <authorList>
            <person name="Tran Van P."/>
        </authorList>
    </citation>
    <scope>NUCLEOTIDE SEQUENCE</scope>
</reference>
<dbReference type="Pfam" id="PF24906">
    <property type="entry name" value="Zf_WRKY19"/>
    <property type="match status" value="4"/>
</dbReference>
<feature type="domain" description="WRKY19-like zinc finger" evidence="2">
    <location>
        <begin position="119"/>
        <end position="140"/>
    </location>
</feature>
<feature type="domain" description="WRKY19-like zinc finger" evidence="2">
    <location>
        <begin position="193"/>
        <end position="215"/>
    </location>
</feature>
<evidence type="ECO:0000313" key="3">
    <source>
        <dbReference type="EMBL" id="CAD7433551.1"/>
    </source>
</evidence>
<name>A0A7R9EID7_9NEOP</name>